<feature type="transmembrane region" description="Helical" evidence="12">
    <location>
        <begin position="848"/>
        <end position="868"/>
    </location>
</feature>
<evidence type="ECO:0000256" key="9">
    <source>
        <dbReference type="ARBA" id="ARBA00023136"/>
    </source>
</evidence>
<evidence type="ECO:0000256" key="3">
    <source>
        <dbReference type="ARBA" id="ARBA00005315"/>
    </source>
</evidence>
<feature type="transmembrane region" description="Helical" evidence="12">
    <location>
        <begin position="778"/>
        <end position="801"/>
    </location>
</feature>
<dbReference type="PANTHER" id="PTHR23072:SF0">
    <property type="entry name" value="GPI ETHANOLAMINE PHOSPHATE TRANSFERASE 2"/>
    <property type="match status" value="1"/>
</dbReference>
<dbReference type="GO" id="GO:0005789">
    <property type="term" value="C:endoplasmic reticulum membrane"/>
    <property type="evidence" value="ECO:0007669"/>
    <property type="project" value="UniProtKB-SubCell"/>
</dbReference>
<evidence type="ECO:0000256" key="1">
    <source>
        <dbReference type="ARBA" id="ARBA00004477"/>
    </source>
</evidence>
<dbReference type="InterPro" id="IPR039527">
    <property type="entry name" value="PIGG/GPI7"/>
</dbReference>
<feature type="transmembrane region" description="Helical" evidence="12">
    <location>
        <begin position="1094"/>
        <end position="1117"/>
    </location>
</feature>
<name>A0A8J5L2M4_ZINOF</name>
<dbReference type="Proteomes" id="UP000734854">
    <property type="component" value="Unassembled WGS sequence"/>
</dbReference>
<feature type="compositionally biased region" description="Polar residues" evidence="11">
    <location>
        <begin position="716"/>
        <end position="725"/>
    </location>
</feature>
<dbReference type="InterPro" id="IPR002591">
    <property type="entry name" value="Phosphodiest/P_Trfase"/>
</dbReference>
<dbReference type="Pfam" id="PF01663">
    <property type="entry name" value="Phosphodiest"/>
    <property type="match status" value="1"/>
</dbReference>
<dbReference type="GO" id="GO:0051267">
    <property type="term" value="F:CP2 mannose-ethanolamine phosphotransferase activity"/>
    <property type="evidence" value="ECO:0007669"/>
    <property type="project" value="TreeGrafter"/>
</dbReference>
<sequence>MDRRVANSEWDRLRPRRAGEDHDTEKTKLLFLGDATGLSGSRSLLSCRIRRRCRRFVSFRSSAPPSRLPTFFPSGGTLAGLRSMVSGLTCGKLASWTIAAVLLQILGLSFFMIGFFPVKPTLPGFSGPESYRMPTCEPVLNAQDSELPPEKLRSFYKELSKVPPSYDRLVLMVIDGLPAEFVLGRDNKPPTKTMTEAMPYTQSLLSAGKARAYHAKAEPPTVTMPRLKAMVSGAVGGFLDVAFNFNTQALLDDNLLDQFKRIGWNLVMLGDETWIKLFPKLFIRQDGVSSFFVKDTIEVDFNISRHLDAELAAEDWNLLILHYLGLDHVGHIGGRHSILMAPKLKEMDDVIMMIHTHTILHQRNNAADTLLVVVSDHGMTSSGNHGGSSYEETDSLALFIGLSIENSDSAFNVPMSASQISFISCHATLSLLIQVDVAPTLALLFGVPIPNNNIGVILRGMLDSLTDEQRLRALQLNSWQMLRLLQEHSPGLLCGNLTGIGGDIGLLTNQDVDSTNEKLGYLFSKATSSHNMWLLRQTSDVTSNSNDDLELAVSSYYKFLGNASEWLSHRATDVIFISCRYVDKLNLMVLQKPINLLLSGIAIMLISCILQLNIVFKLFKEVFIIERKHFSLSKELNQVWHIDESFTLIGILIHVLSLGASSMVEEEQYTWHFLTSTLFLIFLLSVIRSSLKTPASYFMKSNKHENNHPLRKSLSNEESGPTTNDKSSRSKQLHENYQASLILLVLILGRVLRGWHQGGVNWAHLPDISKLLIQTGDFYIKAFQIITLLGLMVLGSFAFSLVRRRISLVYIVWISYFICGFLVLLHIIDSQSNIIGPTYSSVNSMAQIIYICVGSVILFTVFVSPWVLPVDHEVGSVITGLKSSSQSNDMQSSSFLLGVRDCTYLIGTTFTVFWCLLQLLLQQRINDIPVLIVYLQEMASIIYFSSYRTKHRQWVEVAAMYFLGMTGHFGLGNSNSLATIDVAGAFIVNFFTVQFIYERLGISNHSTVLSGILMFIITYAAPLLAFLSMLIYISVKDMNDLLPNHPGLDTLHLMIGFPCLLPLVLNSVVLVAFTIILLLMRNHLFVWSVFSPKYLYLCASTVCVYIGVLIIAFTVVYTRSVLAVRSGVKSSLYTNSLDTKSVSDD</sequence>
<evidence type="ECO:0000256" key="11">
    <source>
        <dbReference type="SAM" id="MobiDB-lite"/>
    </source>
</evidence>
<comment type="pathway">
    <text evidence="2">Glycolipid biosynthesis; glycosylphosphatidylinositol-anchor biosynthesis.</text>
</comment>
<feature type="transmembrane region" description="Helical" evidence="12">
    <location>
        <begin position="596"/>
        <end position="619"/>
    </location>
</feature>
<evidence type="ECO:0000256" key="12">
    <source>
        <dbReference type="SAM" id="Phobius"/>
    </source>
</evidence>
<evidence type="ECO:0000256" key="6">
    <source>
        <dbReference type="ARBA" id="ARBA00022692"/>
    </source>
</evidence>
<gene>
    <name evidence="14" type="ORF">ZIOFF_038255</name>
</gene>
<reference evidence="14 15" key="1">
    <citation type="submission" date="2020-08" db="EMBL/GenBank/DDBJ databases">
        <title>Plant Genome Project.</title>
        <authorList>
            <person name="Zhang R.-G."/>
        </authorList>
    </citation>
    <scope>NUCLEOTIDE SEQUENCE [LARGE SCALE GENOMIC DNA]</scope>
    <source>
        <tissue evidence="14">Rhizome</tissue>
    </source>
</reference>
<keyword evidence="9 12" id="KW-0472">Membrane</keyword>
<feature type="transmembrane region" description="Helical" evidence="12">
    <location>
        <begin position="1055"/>
        <end position="1082"/>
    </location>
</feature>
<evidence type="ECO:0000256" key="10">
    <source>
        <dbReference type="ARBA" id="ARBA00023180"/>
    </source>
</evidence>
<organism evidence="14 15">
    <name type="scientific">Zingiber officinale</name>
    <name type="common">Ginger</name>
    <name type="synonym">Amomum zingiber</name>
    <dbReference type="NCBI Taxonomy" id="94328"/>
    <lineage>
        <taxon>Eukaryota</taxon>
        <taxon>Viridiplantae</taxon>
        <taxon>Streptophyta</taxon>
        <taxon>Embryophyta</taxon>
        <taxon>Tracheophyta</taxon>
        <taxon>Spermatophyta</taxon>
        <taxon>Magnoliopsida</taxon>
        <taxon>Liliopsida</taxon>
        <taxon>Zingiberales</taxon>
        <taxon>Zingiberaceae</taxon>
        <taxon>Zingiber</taxon>
    </lineage>
</organism>
<keyword evidence="8 12" id="KW-1133">Transmembrane helix</keyword>
<keyword evidence="6 12" id="KW-0812">Transmembrane</keyword>
<keyword evidence="10" id="KW-0325">Glycoprotein</keyword>
<dbReference type="InterPro" id="IPR017850">
    <property type="entry name" value="Alkaline_phosphatase_core_sf"/>
</dbReference>
<feature type="transmembrane region" description="Helical" evidence="12">
    <location>
        <begin position="93"/>
        <end position="116"/>
    </location>
</feature>
<evidence type="ECO:0000313" key="14">
    <source>
        <dbReference type="EMBL" id="KAG6498535.1"/>
    </source>
</evidence>
<keyword evidence="5" id="KW-0808">Transferase</keyword>
<dbReference type="Gene3D" id="3.40.720.10">
    <property type="entry name" value="Alkaline Phosphatase, subunit A"/>
    <property type="match status" value="1"/>
</dbReference>
<feature type="transmembrane region" description="Helical" evidence="12">
    <location>
        <begin position="977"/>
        <end position="997"/>
    </location>
</feature>
<dbReference type="CDD" id="cd16024">
    <property type="entry name" value="GPI_EPT_2"/>
    <property type="match status" value="1"/>
</dbReference>
<feature type="region of interest" description="Disordered" evidence="11">
    <location>
        <begin position="702"/>
        <end position="732"/>
    </location>
</feature>
<feature type="transmembrane region" description="Helical" evidence="12">
    <location>
        <begin position="928"/>
        <end position="947"/>
    </location>
</feature>
<comment type="subcellular location">
    <subcellularLocation>
        <location evidence="1">Endoplasmic reticulum membrane</location>
        <topology evidence="1">Multi-pass membrane protein</topology>
    </subcellularLocation>
</comment>
<feature type="transmembrane region" description="Helical" evidence="12">
    <location>
        <begin position="669"/>
        <end position="691"/>
    </location>
</feature>
<evidence type="ECO:0000256" key="2">
    <source>
        <dbReference type="ARBA" id="ARBA00004687"/>
    </source>
</evidence>
<dbReference type="PANTHER" id="PTHR23072">
    <property type="entry name" value="PHOSPHATIDYLINOSITOL GLYCAN-RELATED"/>
    <property type="match status" value="1"/>
</dbReference>
<dbReference type="AlphaFoldDB" id="A0A8J5L2M4"/>
<dbReference type="InterPro" id="IPR045687">
    <property type="entry name" value="PIGG/GPI7_C"/>
</dbReference>
<dbReference type="GO" id="GO:0006506">
    <property type="term" value="P:GPI anchor biosynthetic process"/>
    <property type="evidence" value="ECO:0007669"/>
    <property type="project" value="UniProtKB-UniPathway"/>
</dbReference>
<evidence type="ECO:0000313" key="15">
    <source>
        <dbReference type="Proteomes" id="UP000734854"/>
    </source>
</evidence>
<comment type="caution">
    <text evidence="14">The sequence shown here is derived from an EMBL/GenBank/DDBJ whole genome shotgun (WGS) entry which is preliminary data.</text>
</comment>
<dbReference type="EMBL" id="JACMSC010000011">
    <property type="protein sequence ID" value="KAG6498535.1"/>
    <property type="molecule type" value="Genomic_DNA"/>
</dbReference>
<evidence type="ECO:0000259" key="13">
    <source>
        <dbReference type="Pfam" id="PF19316"/>
    </source>
</evidence>
<feature type="transmembrane region" description="Helical" evidence="12">
    <location>
        <begin position="739"/>
        <end position="758"/>
    </location>
</feature>
<dbReference type="FunFam" id="3.40.720.10:FF:000078">
    <property type="entry name" value="GPI ethanolamine phosphate transferase 2 isoform X4"/>
    <property type="match status" value="1"/>
</dbReference>
<accession>A0A8J5L2M4</accession>
<proteinExistence type="inferred from homology"/>
<feature type="transmembrane region" description="Helical" evidence="12">
    <location>
        <begin position="808"/>
        <end position="828"/>
    </location>
</feature>
<feature type="transmembrane region" description="Helical" evidence="12">
    <location>
        <begin position="640"/>
        <end position="663"/>
    </location>
</feature>
<feature type="transmembrane region" description="Helical" evidence="12">
    <location>
        <begin position="954"/>
        <end position="971"/>
    </location>
</feature>
<evidence type="ECO:0000256" key="7">
    <source>
        <dbReference type="ARBA" id="ARBA00022824"/>
    </source>
</evidence>
<feature type="domain" description="GPI ethanolamine phosphate transferase 2 C-terminal" evidence="13">
    <location>
        <begin position="734"/>
        <end position="1117"/>
    </location>
</feature>
<comment type="similarity">
    <text evidence="3">Belongs to the PIGG/PIGN/PIGO family. PIGG subfamily.</text>
</comment>
<protein>
    <recommendedName>
        <fullName evidence="13">GPI ethanolamine phosphate transferase 2 C-terminal domain-containing protein</fullName>
    </recommendedName>
</protein>
<evidence type="ECO:0000256" key="4">
    <source>
        <dbReference type="ARBA" id="ARBA00022502"/>
    </source>
</evidence>
<dbReference type="Pfam" id="PF19316">
    <property type="entry name" value="PIGO_PIGG"/>
    <property type="match status" value="1"/>
</dbReference>
<feature type="transmembrane region" description="Helical" evidence="12">
    <location>
        <begin position="902"/>
        <end position="922"/>
    </location>
</feature>
<keyword evidence="15" id="KW-1185">Reference proteome</keyword>
<keyword evidence="4" id="KW-0337">GPI-anchor biosynthesis</keyword>
<dbReference type="InterPro" id="IPR037674">
    <property type="entry name" value="PIG-G_N"/>
</dbReference>
<dbReference type="SUPFAM" id="SSF53649">
    <property type="entry name" value="Alkaline phosphatase-like"/>
    <property type="match status" value="1"/>
</dbReference>
<dbReference type="UniPathway" id="UPA00196"/>
<evidence type="ECO:0000256" key="5">
    <source>
        <dbReference type="ARBA" id="ARBA00022679"/>
    </source>
</evidence>
<feature type="transmembrane region" description="Helical" evidence="12">
    <location>
        <begin position="1009"/>
        <end position="1035"/>
    </location>
</feature>
<keyword evidence="7" id="KW-0256">Endoplasmic reticulum</keyword>
<evidence type="ECO:0000256" key="8">
    <source>
        <dbReference type="ARBA" id="ARBA00022989"/>
    </source>
</evidence>